<dbReference type="VEuPathDB" id="FungiDB:DEHA2G22000g"/>
<dbReference type="STRING" id="284592.B5RUX4"/>
<dbReference type="OMA" id="LIFIDYQ"/>
<comment type="function">
    <text evidence="1">Involved in endocytosis.</text>
</comment>
<reference evidence="7 8" key="1">
    <citation type="journal article" date="2004" name="Nature">
        <title>Genome evolution in yeasts.</title>
        <authorList>
            <consortium name="Genolevures"/>
            <person name="Dujon B."/>
            <person name="Sherman D."/>
            <person name="Fischer G."/>
            <person name="Durrens P."/>
            <person name="Casaregola S."/>
            <person name="Lafontaine I."/>
            <person name="de Montigny J."/>
            <person name="Marck C."/>
            <person name="Neuveglise C."/>
            <person name="Talla E."/>
            <person name="Goffard N."/>
            <person name="Frangeul L."/>
            <person name="Aigle M."/>
            <person name="Anthouard V."/>
            <person name="Babour A."/>
            <person name="Barbe V."/>
            <person name="Barnay S."/>
            <person name="Blanchin S."/>
            <person name="Beckerich J.M."/>
            <person name="Beyne E."/>
            <person name="Bleykasten C."/>
            <person name="Boisrame A."/>
            <person name="Boyer J."/>
            <person name="Cattolico L."/>
            <person name="Confanioleri F."/>
            <person name="de Daruvar A."/>
            <person name="Despons L."/>
            <person name="Fabre E."/>
            <person name="Fairhead C."/>
            <person name="Ferry-Dumazet H."/>
            <person name="Groppi A."/>
            <person name="Hantraye F."/>
            <person name="Hennequin C."/>
            <person name="Jauniaux N."/>
            <person name="Joyet P."/>
            <person name="Kachouri R."/>
            <person name="Kerrest A."/>
            <person name="Koszul R."/>
            <person name="Lemaire M."/>
            <person name="Lesur I."/>
            <person name="Ma L."/>
            <person name="Muller H."/>
            <person name="Nicaud J.M."/>
            <person name="Nikolski M."/>
            <person name="Oztas S."/>
            <person name="Ozier-Kalogeropoulos O."/>
            <person name="Pellenz S."/>
            <person name="Potier S."/>
            <person name="Richard G.F."/>
            <person name="Straub M.L."/>
            <person name="Suleau A."/>
            <person name="Swennene D."/>
            <person name="Tekaia F."/>
            <person name="Wesolowski-Louvel M."/>
            <person name="Westhof E."/>
            <person name="Wirth B."/>
            <person name="Zeniou-Meyer M."/>
            <person name="Zivanovic I."/>
            <person name="Bolotin-Fukuhara M."/>
            <person name="Thierry A."/>
            <person name="Bouchier C."/>
            <person name="Caudron B."/>
            <person name="Scarpelli C."/>
            <person name="Gaillardin C."/>
            <person name="Weissenbach J."/>
            <person name="Wincker P."/>
            <person name="Souciet J.L."/>
        </authorList>
    </citation>
    <scope>NUCLEOTIDE SEQUENCE [LARGE SCALE GENOMIC DNA]</scope>
    <source>
        <strain evidence="8">ATCC 36239 / CBS 767 / BCRC 21394 / JCM 1990 / NBRC 0083 / IGC 2968</strain>
    </source>
</reference>
<gene>
    <name evidence="7" type="ordered locus">DEHA2G22000g</name>
</gene>
<dbReference type="PANTHER" id="PTHR23083:SF464">
    <property type="entry name" value="TETRATRICOPEPTIDE REPEAT DOMAIN 7, ISOFORM A"/>
    <property type="match status" value="1"/>
</dbReference>
<accession>B5RUX4</accession>
<sequence length="966" mass="112807">MEYLNNIESTRLLDLDSYHNSSDCKLRDIKMLIETSPNEKYMNTLNFDCFPKSVDKFQDSPEVFQQIIFIDYQLQSLIQRQLKNLSIIECRDSISKNSGSLRESLTSLIRFAESLENYHDIPNTSHEEKLYYAVIMTHLYYLNSQTEELIRTNEKFESSIPSTLHSSAYIHNDFVEYLACRQIVLLGLSDEQSRYKLWAEYLISLKKPFTKSNIAASHWLDVLFGGMALLLSSQDKKLITFDSDIKAQIFAKNNLMLVSFSNYLMKIENRHFLDADFRAQFSNYLKIHIESIIKNENHFPDASSENHDLNFFVYNLYESLSYVPMKYHILSGSLSKKLLINLTQKSYQSQIILRTLIKTLIDREEYDEAYAAFKTYISYIEKDQEQHNGYIHDILSIIDTYATCILRFNPLDSLSLQSNDSKKFKYVTRDQILHSLDKCAVESKGYLRELANTCDLKYDDSPNDNHISFLYSKYNDNVMQEDNSYFIRLISKSWYSLGYYYYYLCSFELPNYETIDAYTSKVLKYYKNSLIIDITGNISYLFNYALILSYNRSIQQAIKLCKFILKRHPESFKTWNLYALLLTSLETHSSGENAQNQKHTYQVNVTIDGSINDTMSGGANGTAASNIQMTKIRESEKIINNGLNIAGIYLVKNRKSNLNLTNETKFDILQLKLTQLSIWESTYGTHYILEYLSEVFVLYNELFDIDIGTNKSDNTQLRTNIAKWSHRPSFIDPSSNQNNDIKQENHLSKEKKLAKDKIKRMSKISKSKERHDYQTNGTSMKKLNVTERKILQDIWVWASKIYLKIGLLEEAEQCIVEAESIHEPNTKTITSLGLICSSNRKFLALQEFERSLEILNEPINYYKKRELGTTLLGLCKLIILDDNIDNSLFISTKDLSSGLIRLKNYLEQFSQSWPFGYNNSEIWWYLSLIYEKIDDKVMLTKSLWKCVELEDFRPVRDFDCCSEFIP</sequence>
<dbReference type="GO" id="GO:0006897">
    <property type="term" value="P:endocytosis"/>
    <property type="evidence" value="ECO:0007669"/>
    <property type="project" value="UniProtKB-KW"/>
</dbReference>
<dbReference type="PANTHER" id="PTHR23083">
    <property type="entry name" value="TETRATRICOPEPTIDE REPEAT PROTEIN, TPR"/>
    <property type="match status" value="1"/>
</dbReference>
<dbReference type="RefSeq" id="XP_002770691.1">
    <property type="nucleotide sequence ID" value="XM_002770645.1"/>
</dbReference>
<keyword evidence="4" id="KW-0254">Endocytosis</keyword>
<evidence type="ECO:0000313" key="8">
    <source>
        <dbReference type="Proteomes" id="UP000000599"/>
    </source>
</evidence>
<name>B5RUX4_DEBHA</name>
<evidence type="ECO:0000256" key="5">
    <source>
        <dbReference type="ARBA" id="ARBA00038251"/>
    </source>
</evidence>
<dbReference type="InterPro" id="IPR051722">
    <property type="entry name" value="Endocytosis_PI4K-reg_protein"/>
</dbReference>
<dbReference type="EMBL" id="CR382139">
    <property type="protein sequence ID" value="CAR66018.1"/>
    <property type="molecule type" value="Genomic_DNA"/>
</dbReference>
<evidence type="ECO:0000256" key="3">
    <source>
        <dbReference type="ARBA" id="ARBA00004463"/>
    </source>
</evidence>
<proteinExistence type="inferred from homology"/>
<dbReference type="CDD" id="cd23270">
    <property type="entry name" value="YPP1"/>
    <property type="match status" value="1"/>
</dbReference>
<comment type="similarity">
    <text evidence="5">Belongs to the YPP1 family.</text>
</comment>
<dbReference type="InParanoid" id="B5RUX4"/>
<dbReference type="OrthoDB" id="29013at2759"/>
<organism evidence="7 8">
    <name type="scientific">Debaryomyces hansenii (strain ATCC 36239 / CBS 767 / BCRC 21394 / JCM 1990 / NBRC 0083 / IGC 2968)</name>
    <name type="common">Yeast</name>
    <name type="synonym">Torulaspora hansenii</name>
    <dbReference type="NCBI Taxonomy" id="284592"/>
    <lineage>
        <taxon>Eukaryota</taxon>
        <taxon>Fungi</taxon>
        <taxon>Dikarya</taxon>
        <taxon>Ascomycota</taxon>
        <taxon>Saccharomycotina</taxon>
        <taxon>Pichiomycetes</taxon>
        <taxon>Debaryomycetaceae</taxon>
        <taxon>Debaryomyces</taxon>
    </lineage>
</organism>
<protein>
    <recommendedName>
        <fullName evidence="6">Cargo-transport protein YPP1</fullName>
    </recommendedName>
</protein>
<evidence type="ECO:0000256" key="1">
    <source>
        <dbReference type="ARBA" id="ARBA00002550"/>
    </source>
</evidence>
<dbReference type="KEGG" id="dha:DEHA2G22000g"/>
<evidence type="ECO:0000256" key="4">
    <source>
        <dbReference type="ARBA" id="ARBA00022583"/>
    </source>
</evidence>
<dbReference type="HOGENOM" id="CLU_312174_0_0_1"/>
<dbReference type="Gene3D" id="1.25.40.10">
    <property type="entry name" value="Tetratricopeptide repeat domain"/>
    <property type="match status" value="2"/>
</dbReference>
<dbReference type="Proteomes" id="UP000000599">
    <property type="component" value="Chromosome G"/>
</dbReference>
<evidence type="ECO:0000313" key="7">
    <source>
        <dbReference type="EMBL" id="CAR66018.1"/>
    </source>
</evidence>
<dbReference type="FunCoup" id="B5RUX4">
    <property type="interactions" value="254"/>
</dbReference>
<comment type="subcellular location">
    <subcellularLocation>
        <location evidence="2">Cell membrane</location>
        <topology evidence="2">Peripheral membrane protein</topology>
        <orientation evidence="2">Cytoplasmic side</orientation>
    </subcellularLocation>
    <subcellularLocation>
        <location evidence="3">Cytoplasmic granule</location>
    </subcellularLocation>
</comment>
<dbReference type="InterPro" id="IPR011990">
    <property type="entry name" value="TPR-like_helical_dom_sf"/>
</dbReference>
<dbReference type="GeneID" id="8999275"/>
<dbReference type="SUPFAM" id="SSF48452">
    <property type="entry name" value="TPR-like"/>
    <property type="match status" value="1"/>
</dbReference>
<keyword evidence="8" id="KW-1185">Reference proteome</keyword>
<dbReference type="eggNOG" id="ENOG502QV6B">
    <property type="taxonomic scope" value="Eukaryota"/>
</dbReference>
<dbReference type="GO" id="GO:0005886">
    <property type="term" value="C:plasma membrane"/>
    <property type="evidence" value="ECO:0007669"/>
    <property type="project" value="UniProtKB-SubCell"/>
</dbReference>
<evidence type="ECO:0000256" key="2">
    <source>
        <dbReference type="ARBA" id="ARBA00004413"/>
    </source>
</evidence>
<evidence type="ECO:0000256" key="6">
    <source>
        <dbReference type="ARBA" id="ARBA00039231"/>
    </source>
</evidence>
<dbReference type="AlphaFoldDB" id="B5RUX4"/>